<feature type="transmembrane region" description="Helical" evidence="7">
    <location>
        <begin position="31"/>
        <end position="52"/>
    </location>
</feature>
<dbReference type="Pfam" id="PF07690">
    <property type="entry name" value="MFS_1"/>
    <property type="match status" value="1"/>
</dbReference>
<feature type="transmembrane region" description="Helical" evidence="7">
    <location>
        <begin position="93"/>
        <end position="113"/>
    </location>
</feature>
<keyword evidence="3 7" id="KW-0812">Transmembrane</keyword>
<feature type="domain" description="Major facilitator superfamily (MFS) profile" evidence="8">
    <location>
        <begin position="23"/>
        <end position="518"/>
    </location>
</feature>
<name>A0ABR2Y9D4_9PEZI</name>
<evidence type="ECO:0000313" key="10">
    <source>
        <dbReference type="Proteomes" id="UP001465668"/>
    </source>
</evidence>
<dbReference type="Gene3D" id="1.20.1250.20">
    <property type="entry name" value="MFS general substrate transporter like domains"/>
    <property type="match status" value="1"/>
</dbReference>
<dbReference type="EMBL" id="JARVKM010000001">
    <property type="protein sequence ID" value="KAK9783829.1"/>
    <property type="molecule type" value="Genomic_DNA"/>
</dbReference>
<evidence type="ECO:0000256" key="2">
    <source>
        <dbReference type="ARBA" id="ARBA00007520"/>
    </source>
</evidence>
<feature type="transmembrane region" description="Helical" evidence="7">
    <location>
        <begin position="184"/>
        <end position="203"/>
    </location>
</feature>
<dbReference type="InterPro" id="IPR036259">
    <property type="entry name" value="MFS_trans_sf"/>
</dbReference>
<sequence>MDASHADLEAETEKTIAADHTEPVTGIKFKLMLLSLTLASLLIFLDTSIAVPQITDEFHSLSDIGWYGSAYQLGSAAFGPLSGNIFHHFSLKWAYLVFFAIFEIGSAICGAAQSSTMLIVGRAIAGVGASGVSSGAYTILSATVPLERRPVILGMLMGIAQLGTISGPLVGGAFTTGYTWRWCFYINLPLGALVAVPLLLLHIPDQVQKNNPVKVVRGIHHHLDLIGFALLAPAIVQLLLALQFGGNQFSWSTSQVIGLFCGSGATFIVWVSWNIHEGDKALLPFSIVKRREVWTSGVNYAFMMSTVFGSTYFLPVYFQAVLGANAIMSGVYLLPIVLPQLLSAVVGGSLVTKIGYVPPFALVGGALGCIGSGLFSLFQPDTSTGEWVGFSIIAGLGRGASLQMPLIAIQSAVTPEEMSPAMAFTVWCQYIGPTIFLTLYNTIFDTSLRSQIPKYAPNVDAQAVIAAGATRFRSLVSAQDLPGVLIAFSTSLDNTLYLQAGAGVVAWVSAWGMGWKDIRKKKDTALDQPTESSATPQHKDRKGNSELESLS</sequence>
<dbReference type="InterPro" id="IPR020846">
    <property type="entry name" value="MFS_dom"/>
</dbReference>
<feature type="transmembrane region" description="Helical" evidence="7">
    <location>
        <begin position="293"/>
        <end position="314"/>
    </location>
</feature>
<reference evidence="9 10" key="1">
    <citation type="submission" date="2024-02" db="EMBL/GenBank/DDBJ databases">
        <title>First draft genome assembly of two strains of Seiridium cardinale.</title>
        <authorList>
            <person name="Emiliani G."/>
            <person name="Scali E."/>
        </authorList>
    </citation>
    <scope>NUCLEOTIDE SEQUENCE [LARGE SCALE GENOMIC DNA]</scope>
    <source>
        <strain evidence="9 10">BM-138-000479</strain>
    </source>
</reference>
<dbReference type="InterPro" id="IPR011701">
    <property type="entry name" value="MFS"/>
</dbReference>
<feature type="transmembrane region" description="Helical" evidence="7">
    <location>
        <begin position="387"/>
        <end position="409"/>
    </location>
</feature>
<feature type="transmembrane region" description="Helical" evidence="7">
    <location>
        <begin position="152"/>
        <end position="178"/>
    </location>
</feature>
<comment type="caution">
    <text evidence="9">The sequence shown here is derived from an EMBL/GenBank/DDBJ whole genome shotgun (WGS) entry which is preliminary data.</text>
</comment>
<evidence type="ECO:0000256" key="4">
    <source>
        <dbReference type="ARBA" id="ARBA00022989"/>
    </source>
</evidence>
<feature type="transmembrane region" description="Helical" evidence="7">
    <location>
        <begin position="320"/>
        <end position="342"/>
    </location>
</feature>
<feature type="transmembrane region" description="Helical" evidence="7">
    <location>
        <begin position="421"/>
        <end position="440"/>
    </location>
</feature>
<evidence type="ECO:0000256" key="5">
    <source>
        <dbReference type="ARBA" id="ARBA00023136"/>
    </source>
</evidence>
<keyword evidence="4 7" id="KW-1133">Transmembrane helix</keyword>
<keyword evidence="5 7" id="KW-0472">Membrane</keyword>
<keyword evidence="10" id="KW-1185">Reference proteome</keyword>
<feature type="region of interest" description="Disordered" evidence="6">
    <location>
        <begin position="522"/>
        <end position="551"/>
    </location>
</feature>
<feature type="transmembrane region" description="Helical" evidence="7">
    <location>
        <begin position="354"/>
        <end position="375"/>
    </location>
</feature>
<dbReference type="Gene3D" id="1.20.1720.10">
    <property type="entry name" value="Multidrug resistance protein D"/>
    <property type="match status" value="1"/>
</dbReference>
<evidence type="ECO:0000256" key="7">
    <source>
        <dbReference type="SAM" id="Phobius"/>
    </source>
</evidence>
<feature type="transmembrane region" description="Helical" evidence="7">
    <location>
        <begin position="496"/>
        <end position="515"/>
    </location>
</feature>
<organism evidence="9 10">
    <name type="scientific">Seiridium cardinale</name>
    <dbReference type="NCBI Taxonomy" id="138064"/>
    <lineage>
        <taxon>Eukaryota</taxon>
        <taxon>Fungi</taxon>
        <taxon>Dikarya</taxon>
        <taxon>Ascomycota</taxon>
        <taxon>Pezizomycotina</taxon>
        <taxon>Sordariomycetes</taxon>
        <taxon>Xylariomycetidae</taxon>
        <taxon>Amphisphaeriales</taxon>
        <taxon>Sporocadaceae</taxon>
        <taxon>Seiridium</taxon>
    </lineage>
</organism>
<evidence type="ECO:0000256" key="6">
    <source>
        <dbReference type="SAM" id="MobiDB-lite"/>
    </source>
</evidence>
<feature type="compositionally biased region" description="Polar residues" evidence="6">
    <location>
        <begin position="527"/>
        <end position="536"/>
    </location>
</feature>
<evidence type="ECO:0000313" key="9">
    <source>
        <dbReference type="EMBL" id="KAK9783829.1"/>
    </source>
</evidence>
<feature type="transmembrane region" description="Helical" evidence="7">
    <location>
        <begin position="223"/>
        <end position="244"/>
    </location>
</feature>
<proteinExistence type="inferred from homology"/>
<gene>
    <name evidence="9" type="ORF">SCAR479_00388</name>
</gene>
<dbReference type="Proteomes" id="UP001465668">
    <property type="component" value="Unassembled WGS sequence"/>
</dbReference>
<dbReference type="PANTHER" id="PTHR23501:SF193">
    <property type="entry name" value="MULTIDRUG TRANSPORTER, PUTATIVE (AFU_ORTHOLOGUE AFUA_8G00940)-RELATED"/>
    <property type="match status" value="1"/>
</dbReference>
<comment type="similarity">
    <text evidence="2">Belongs to the major facilitator superfamily. TCR/Tet family.</text>
</comment>
<accession>A0ABR2Y9D4</accession>
<feature type="transmembrane region" description="Helical" evidence="7">
    <location>
        <begin position="256"/>
        <end position="273"/>
    </location>
</feature>
<dbReference type="SUPFAM" id="SSF103473">
    <property type="entry name" value="MFS general substrate transporter"/>
    <property type="match status" value="1"/>
</dbReference>
<dbReference type="PROSITE" id="PS50850">
    <property type="entry name" value="MFS"/>
    <property type="match status" value="1"/>
</dbReference>
<evidence type="ECO:0000256" key="3">
    <source>
        <dbReference type="ARBA" id="ARBA00022692"/>
    </source>
</evidence>
<comment type="subcellular location">
    <subcellularLocation>
        <location evidence="1">Membrane</location>
        <topology evidence="1">Multi-pass membrane protein</topology>
    </subcellularLocation>
</comment>
<evidence type="ECO:0000256" key="1">
    <source>
        <dbReference type="ARBA" id="ARBA00004141"/>
    </source>
</evidence>
<dbReference type="PANTHER" id="PTHR23501">
    <property type="entry name" value="MAJOR FACILITATOR SUPERFAMILY"/>
    <property type="match status" value="1"/>
</dbReference>
<feature type="transmembrane region" description="Helical" evidence="7">
    <location>
        <begin position="64"/>
        <end position="81"/>
    </location>
</feature>
<evidence type="ECO:0000259" key="8">
    <source>
        <dbReference type="PROSITE" id="PS50850"/>
    </source>
</evidence>
<feature type="transmembrane region" description="Helical" evidence="7">
    <location>
        <begin position="119"/>
        <end position="140"/>
    </location>
</feature>
<protein>
    <submittedName>
        <fullName evidence="9">Major facilitator superfamily (MFS) profile domain-containing protein</fullName>
    </submittedName>
</protein>
<dbReference type="CDD" id="cd17502">
    <property type="entry name" value="MFS_Azr1_MDR_like"/>
    <property type="match status" value="1"/>
</dbReference>